<evidence type="ECO:0000259" key="5">
    <source>
        <dbReference type="Pfam" id="PF00389"/>
    </source>
</evidence>
<dbReference type="GO" id="GO:0016618">
    <property type="term" value="F:hydroxypyruvate reductase [NAD(P)H] activity"/>
    <property type="evidence" value="ECO:0007669"/>
    <property type="project" value="TreeGrafter"/>
</dbReference>
<evidence type="ECO:0000256" key="2">
    <source>
        <dbReference type="ARBA" id="ARBA00023002"/>
    </source>
</evidence>
<proteinExistence type="inferred from homology"/>
<dbReference type="Pfam" id="PF00389">
    <property type="entry name" value="2-Hacid_dh"/>
    <property type="match status" value="1"/>
</dbReference>
<dbReference type="CDD" id="cd05301">
    <property type="entry name" value="GDH"/>
    <property type="match status" value="1"/>
</dbReference>
<keyword evidence="3" id="KW-0520">NAD</keyword>
<dbReference type="SUPFAM" id="SSF52283">
    <property type="entry name" value="Formate/glycerate dehydrogenase catalytic domain-like"/>
    <property type="match status" value="1"/>
</dbReference>
<evidence type="ECO:0000313" key="8">
    <source>
        <dbReference type="Proteomes" id="UP000001399"/>
    </source>
</evidence>
<dbReference type="EMBL" id="CP002292">
    <property type="protein sequence ID" value="ADP71849.1"/>
    <property type="molecule type" value="Genomic_DNA"/>
</dbReference>
<protein>
    <submittedName>
        <fullName evidence="7">D-isomer specific 2-hydroxyacid dehydrogenase NAD-binding protein</fullName>
    </submittedName>
</protein>
<comment type="similarity">
    <text evidence="1 4">Belongs to the D-isomer specific 2-hydroxyacid dehydrogenase family.</text>
</comment>
<dbReference type="HOGENOM" id="CLU_019796_1_2_5"/>
<dbReference type="GO" id="GO:0051287">
    <property type="term" value="F:NAD binding"/>
    <property type="evidence" value="ECO:0007669"/>
    <property type="project" value="InterPro"/>
</dbReference>
<evidence type="ECO:0000256" key="3">
    <source>
        <dbReference type="ARBA" id="ARBA00023027"/>
    </source>
</evidence>
<dbReference type="Pfam" id="PF02826">
    <property type="entry name" value="2-Hacid_dh_C"/>
    <property type="match status" value="1"/>
</dbReference>
<dbReference type="RefSeq" id="WP_013420227.1">
    <property type="nucleotide sequence ID" value="NC_014664.1"/>
</dbReference>
<dbReference type="SUPFAM" id="SSF51735">
    <property type="entry name" value="NAD(P)-binding Rossmann-fold domains"/>
    <property type="match status" value="1"/>
</dbReference>
<dbReference type="FunFam" id="3.40.50.720:FF:000203">
    <property type="entry name" value="D-3-phosphoglycerate dehydrogenase (SerA)"/>
    <property type="match status" value="1"/>
</dbReference>
<evidence type="ECO:0000259" key="6">
    <source>
        <dbReference type="Pfam" id="PF02826"/>
    </source>
</evidence>
<dbReference type="InterPro" id="IPR050223">
    <property type="entry name" value="D-isomer_2-hydroxyacid_DH"/>
</dbReference>
<feature type="domain" description="D-isomer specific 2-hydroxyacid dehydrogenase NAD-binding" evidence="6">
    <location>
        <begin position="121"/>
        <end position="297"/>
    </location>
</feature>
<dbReference type="GO" id="GO:0005829">
    <property type="term" value="C:cytosol"/>
    <property type="evidence" value="ECO:0007669"/>
    <property type="project" value="TreeGrafter"/>
</dbReference>
<accession>E3I7D0</accession>
<evidence type="ECO:0000256" key="4">
    <source>
        <dbReference type="RuleBase" id="RU003719"/>
    </source>
</evidence>
<dbReference type="InterPro" id="IPR006140">
    <property type="entry name" value="D-isomer_DH_NAD-bd"/>
</dbReference>
<dbReference type="AlphaFoldDB" id="E3I7D0"/>
<dbReference type="Gene3D" id="3.40.50.720">
    <property type="entry name" value="NAD(P)-binding Rossmann-like Domain"/>
    <property type="match status" value="2"/>
</dbReference>
<sequence>MTSPEACKTLTKPKLLMTRVLSPATIDRARRDYDLDLNEADVPFTPEELIARAAGKDALLVTLADRFSADVIAKLDRSVKVIATYSVGHEHIDLQAAKARGIRVAYTPDAVTVATAEIGFLLILGAARRASEGERLLRAKAWHGWQPMQLIGRRLDGKKLGIYGMGKIGQAIAKRARGFDMDIHYFNRRPLVAAAARGATYHATLDSLLAVTDILCIAAPSTPETRGSIDAAALAKLKPGAIVTNIARGDLVVDGDLIAAVKSGHIAHIGLDVYTNEPNIHPGYYDLENAFLLPHMGTSVIEARDEMGRDALDNIDAVLAGREPPTALV</sequence>
<feature type="domain" description="D-isomer specific 2-hydroxyacid dehydrogenase catalytic" evidence="5">
    <location>
        <begin position="17"/>
        <end position="327"/>
    </location>
</feature>
<reference evidence="8" key="1">
    <citation type="journal article" date="2011" name="J. Bacteriol.">
        <title>Genome sequences of eight morphologically diverse alphaproteobacteria.</title>
        <authorList>
            <consortium name="US DOE Joint Genome Institute"/>
            <person name="Brown P.J."/>
            <person name="Kysela D.T."/>
            <person name="Buechlein A."/>
            <person name="Hemmerich C."/>
            <person name="Brun Y.V."/>
        </authorList>
    </citation>
    <scope>NUCLEOTIDE SEQUENCE [LARGE SCALE GENOMIC DNA]</scope>
    <source>
        <strain evidence="8">ATCC 17100 / ATH 3.1.1 / DSM 162 / LMG 4299</strain>
    </source>
</reference>
<dbReference type="KEGG" id="rva:Rvan_2637"/>
<gene>
    <name evidence="7" type="ordered locus">Rvan_2637</name>
</gene>
<name>E3I7D0_RHOVT</name>
<keyword evidence="2 4" id="KW-0560">Oxidoreductase</keyword>
<keyword evidence="8" id="KW-1185">Reference proteome</keyword>
<organism evidence="7 8">
    <name type="scientific">Rhodomicrobium vannielii (strain ATCC 17100 / DSM 162 / LMG 4299 / NCIMB 10020 / ATH 3.1.1)</name>
    <dbReference type="NCBI Taxonomy" id="648757"/>
    <lineage>
        <taxon>Bacteria</taxon>
        <taxon>Pseudomonadati</taxon>
        <taxon>Pseudomonadota</taxon>
        <taxon>Alphaproteobacteria</taxon>
        <taxon>Hyphomicrobiales</taxon>
        <taxon>Hyphomicrobiaceae</taxon>
        <taxon>Rhodomicrobium</taxon>
    </lineage>
</organism>
<evidence type="ECO:0000313" key="7">
    <source>
        <dbReference type="EMBL" id="ADP71849.1"/>
    </source>
</evidence>
<dbReference type="eggNOG" id="COG1052">
    <property type="taxonomic scope" value="Bacteria"/>
</dbReference>
<dbReference type="GO" id="GO:0030267">
    <property type="term" value="F:glyoxylate reductase (NADPH) activity"/>
    <property type="evidence" value="ECO:0007669"/>
    <property type="project" value="TreeGrafter"/>
</dbReference>
<evidence type="ECO:0000256" key="1">
    <source>
        <dbReference type="ARBA" id="ARBA00005854"/>
    </source>
</evidence>
<dbReference type="PANTHER" id="PTHR10996">
    <property type="entry name" value="2-HYDROXYACID DEHYDROGENASE-RELATED"/>
    <property type="match status" value="1"/>
</dbReference>
<dbReference type="InterPro" id="IPR036291">
    <property type="entry name" value="NAD(P)-bd_dom_sf"/>
</dbReference>
<dbReference type="Proteomes" id="UP000001399">
    <property type="component" value="Chromosome"/>
</dbReference>
<dbReference type="InterPro" id="IPR006139">
    <property type="entry name" value="D-isomer_2_OHA_DH_cat_dom"/>
</dbReference>
<dbReference type="OrthoDB" id="9793626at2"/>
<dbReference type="STRING" id="648757.Rvan_2637"/>
<dbReference type="PROSITE" id="PS00065">
    <property type="entry name" value="D_2_HYDROXYACID_DH_1"/>
    <property type="match status" value="1"/>
</dbReference>
<dbReference type="InterPro" id="IPR029752">
    <property type="entry name" value="D-isomer_DH_CS1"/>
</dbReference>
<dbReference type="PANTHER" id="PTHR10996:SF283">
    <property type="entry name" value="GLYOXYLATE_HYDROXYPYRUVATE REDUCTASE B"/>
    <property type="match status" value="1"/>
</dbReference>